<feature type="compositionally biased region" description="Polar residues" evidence="1">
    <location>
        <begin position="99"/>
        <end position="116"/>
    </location>
</feature>
<feature type="compositionally biased region" description="Basic residues" evidence="1">
    <location>
        <begin position="89"/>
        <end position="98"/>
    </location>
</feature>
<gene>
    <name evidence="2" type="ORF">AAT19DRAFT_16103</name>
</gene>
<evidence type="ECO:0000313" key="2">
    <source>
        <dbReference type="EMBL" id="PRQ73350.1"/>
    </source>
</evidence>
<organism evidence="2">
    <name type="scientific">Rhodotorula toruloides</name>
    <name type="common">Yeast</name>
    <name type="synonym">Rhodosporidium toruloides</name>
    <dbReference type="NCBI Taxonomy" id="5286"/>
    <lineage>
        <taxon>Eukaryota</taxon>
        <taxon>Fungi</taxon>
        <taxon>Dikarya</taxon>
        <taxon>Basidiomycota</taxon>
        <taxon>Pucciniomycotina</taxon>
        <taxon>Microbotryomycetes</taxon>
        <taxon>Sporidiobolales</taxon>
        <taxon>Sporidiobolaceae</taxon>
        <taxon>Rhodotorula</taxon>
    </lineage>
</organism>
<proteinExistence type="predicted"/>
<feature type="region of interest" description="Disordered" evidence="1">
    <location>
        <begin position="210"/>
        <end position="234"/>
    </location>
</feature>
<feature type="compositionally biased region" description="Low complexity" evidence="1">
    <location>
        <begin position="217"/>
        <end position="234"/>
    </location>
</feature>
<reference evidence="2" key="1">
    <citation type="journal article" date="2018" name="Elife">
        <title>Functional genomics of lipid metabolism in the oleaginous yeast Rhodosporidium toruloides.</title>
        <authorList>
            <person name="Coradetti S.T."/>
            <person name="Pinel D."/>
            <person name="Geiselman G."/>
            <person name="Ito M."/>
            <person name="Mondo S."/>
            <person name="Reilly M.C."/>
            <person name="Cheng Y.F."/>
            <person name="Bauer S."/>
            <person name="Grigoriev I."/>
            <person name="Gladden J.M."/>
            <person name="Simmons B.A."/>
            <person name="Brem R."/>
            <person name="Arkin A.P."/>
            <person name="Skerker J.M."/>
        </authorList>
    </citation>
    <scope>NUCLEOTIDE SEQUENCE [LARGE SCALE GENOMIC DNA]</scope>
    <source>
        <strain evidence="2">NBRC 0880</strain>
    </source>
</reference>
<protein>
    <submittedName>
        <fullName evidence="2">Uncharacterized protein</fullName>
    </submittedName>
</protein>
<dbReference type="Proteomes" id="UP000239560">
    <property type="component" value="Unassembled WGS sequence"/>
</dbReference>
<feature type="region of interest" description="Disordered" evidence="1">
    <location>
        <begin position="1"/>
        <end position="181"/>
    </location>
</feature>
<feature type="compositionally biased region" description="Polar residues" evidence="1">
    <location>
        <begin position="52"/>
        <end position="70"/>
    </location>
</feature>
<dbReference type="EMBL" id="LCTV02000008">
    <property type="protein sequence ID" value="PRQ73350.1"/>
    <property type="molecule type" value="Genomic_DNA"/>
</dbReference>
<dbReference type="AlphaFoldDB" id="A0A2T0A5U7"/>
<accession>A0A2T0A5U7</accession>
<sequence length="234" mass="25998">MAGRAPVDRNSMAERFRSSTAGRFRNSKEVRRRSSRAELQRNASAESKRQNTQETNLASSLTASRQSCRSSDCPAVARPALRELATGRPIHRRNRCRSGRTSLTAQASRSTWTNPSAALPRRHRSHRSSSSSTSSRSHRTRRDRRTRRHRDSSESSVTNPSSTTARCPHNRRLRSHPSSTETLSASSCRCLCRDPCRGRHDATTSCRLGRGRRGEMSESGSCCGRGGRTSTTSP</sequence>
<evidence type="ECO:0000256" key="1">
    <source>
        <dbReference type="SAM" id="MobiDB-lite"/>
    </source>
</evidence>
<name>A0A2T0A5U7_RHOTO</name>
<comment type="caution">
    <text evidence="2">The sequence shown here is derived from an EMBL/GenBank/DDBJ whole genome shotgun (WGS) entry which is preliminary data.</text>
</comment>
<feature type="compositionally biased region" description="Basic residues" evidence="1">
    <location>
        <begin position="136"/>
        <end position="150"/>
    </location>
</feature>
<feature type="compositionally biased region" description="Low complexity" evidence="1">
    <location>
        <begin position="154"/>
        <end position="164"/>
    </location>
</feature>